<evidence type="ECO:0000256" key="1">
    <source>
        <dbReference type="SAM" id="MobiDB-lite"/>
    </source>
</evidence>
<feature type="compositionally biased region" description="Low complexity" evidence="1">
    <location>
        <begin position="1"/>
        <end position="14"/>
    </location>
</feature>
<accession>A0A653CJS2</accession>
<name>A0A653CJS2_CALMS</name>
<dbReference type="Proteomes" id="UP000410492">
    <property type="component" value="Unassembled WGS sequence"/>
</dbReference>
<evidence type="ECO:0000313" key="2">
    <source>
        <dbReference type="EMBL" id="VEN48165.1"/>
    </source>
</evidence>
<proteinExistence type="predicted"/>
<gene>
    <name evidence="2" type="ORF">CALMAC_LOCUS9726</name>
</gene>
<sequence>RALSALLRSHSLNSRRPDDLACQRRDASSELRRSIVRVTPRSHTHLSQTAPQKTLSSGNTITR</sequence>
<evidence type="ECO:0000313" key="3">
    <source>
        <dbReference type="Proteomes" id="UP000410492"/>
    </source>
</evidence>
<keyword evidence="3" id="KW-1185">Reference proteome</keyword>
<feature type="compositionally biased region" description="Basic and acidic residues" evidence="1">
    <location>
        <begin position="15"/>
        <end position="33"/>
    </location>
</feature>
<dbReference type="EMBL" id="CAACVG010008040">
    <property type="protein sequence ID" value="VEN48165.1"/>
    <property type="molecule type" value="Genomic_DNA"/>
</dbReference>
<protein>
    <submittedName>
        <fullName evidence="2">Uncharacterized protein</fullName>
    </submittedName>
</protein>
<dbReference type="AlphaFoldDB" id="A0A653CJS2"/>
<feature type="region of interest" description="Disordered" evidence="1">
    <location>
        <begin position="1"/>
        <end position="63"/>
    </location>
</feature>
<feature type="non-terminal residue" evidence="2">
    <location>
        <position position="1"/>
    </location>
</feature>
<organism evidence="2 3">
    <name type="scientific">Callosobruchus maculatus</name>
    <name type="common">Southern cowpea weevil</name>
    <name type="synonym">Pulse bruchid</name>
    <dbReference type="NCBI Taxonomy" id="64391"/>
    <lineage>
        <taxon>Eukaryota</taxon>
        <taxon>Metazoa</taxon>
        <taxon>Ecdysozoa</taxon>
        <taxon>Arthropoda</taxon>
        <taxon>Hexapoda</taxon>
        <taxon>Insecta</taxon>
        <taxon>Pterygota</taxon>
        <taxon>Neoptera</taxon>
        <taxon>Endopterygota</taxon>
        <taxon>Coleoptera</taxon>
        <taxon>Polyphaga</taxon>
        <taxon>Cucujiformia</taxon>
        <taxon>Chrysomeloidea</taxon>
        <taxon>Chrysomelidae</taxon>
        <taxon>Bruchinae</taxon>
        <taxon>Bruchini</taxon>
        <taxon>Callosobruchus</taxon>
    </lineage>
</organism>
<reference evidence="2 3" key="1">
    <citation type="submission" date="2019-01" db="EMBL/GenBank/DDBJ databases">
        <authorList>
            <person name="Sayadi A."/>
        </authorList>
    </citation>
    <scope>NUCLEOTIDE SEQUENCE [LARGE SCALE GENOMIC DNA]</scope>
</reference>
<feature type="compositionally biased region" description="Polar residues" evidence="1">
    <location>
        <begin position="45"/>
        <end position="63"/>
    </location>
</feature>